<keyword evidence="4 7" id="KW-0812">Transmembrane</keyword>
<protein>
    <submittedName>
        <fullName evidence="10">TonB-dependent receptor</fullName>
    </submittedName>
</protein>
<comment type="similarity">
    <text evidence="7">Belongs to the TonB-dependent receptor family.</text>
</comment>
<evidence type="ECO:0000313" key="11">
    <source>
        <dbReference type="Proteomes" id="UP001060919"/>
    </source>
</evidence>
<dbReference type="Pfam" id="PF07715">
    <property type="entry name" value="Plug"/>
    <property type="match status" value="1"/>
</dbReference>
<evidence type="ECO:0000259" key="9">
    <source>
        <dbReference type="Pfam" id="PF07715"/>
    </source>
</evidence>
<dbReference type="Proteomes" id="UP001060919">
    <property type="component" value="Chromosome"/>
</dbReference>
<evidence type="ECO:0000256" key="7">
    <source>
        <dbReference type="PROSITE-ProRule" id="PRU01360"/>
    </source>
</evidence>
<feature type="chain" id="PRO_5037411974" evidence="8">
    <location>
        <begin position="23"/>
        <end position="795"/>
    </location>
</feature>
<dbReference type="Gene3D" id="2.170.130.10">
    <property type="entry name" value="TonB-dependent receptor, plug domain"/>
    <property type="match status" value="1"/>
</dbReference>
<accession>A0A916DVN3</accession>
<organism evidence="10 11">
    <name type="scientific">Aureispira anguillae</name>
    <dbReference type="NCBI Taxonomy" id="2864201"/>
    <lineage>
        <taxon>Bacteria</taxon>
        <taxon>Pseudomonadati</taxon>
        <taxon>Bacteroidota</taxon>
        <taxon>Saprospiria</taxon>
        <taxon>Saprospirales</taxon>
        <taxon>Saprospiraceae</taxon>
        <taxon>Aureispira</taxon>
    </lineage>
</organism>
<keyword evidence="8" id="KW-0732">Signal</keyword>
<dbReference type="InterPro" id="IPR012910">
    <property type="entry name" value="Plug_dom"/>
</dbReference>
<dbReference type="InterPro" id="IPR039426">
    <property type="entry name" value="TonB-dep_rcpt-like"/>
</dbReference>
<dbReference type="RefSeq" id="WP_264790487.1">
    <property type="nucleotide sequence ID" value="NZ_AP026867.1"/>
</dbReference>
<evidence type="ECO:0000256" key="3">
    <source>
        <dbReference type="ARBA" id="ARBA00022452"/>
    </source>
</evidence>
<keyword evidence="5 7" id="KW-0472">Membrane</keyword>
<keyword evidence="10" id="KW-0675">Receptor</keyword>
<feature type="signal peptide" evidence="8">
    <location>
        <begin position="1"/>
        <end position="22"/>
    </location>
</feature>
<dbReference type="SUPFAM" id="SSF49464">
    <property type="entry name" value="Carboxypeptidase regulatory domain-like"/>
    <property type="match status" value="1"/>
</dbReference>
<dbReference type="PROSITE" id="PS52016">
    <property type="entry name" value="TONB_DEPENDENT_REC_3"/>
    <property type="match status" value="1"/>
</dbReference>
<keyword evidence="3 7" id="KW-1134">Transmembrane beta strand</keyword>
<dbReference type="Gene3D" id="2.60.40.1120">
    <property type="entry name" value="Carboxypeptidase-like, regulatory domain"/>
    <property type="match status" value="1"/>
</dbReference>
<dbReference type="InterPro" id="IPR037066">
    <property type="entry name" value="Plug_dom_sf"/>
</dbReference>
<evidence type="ECO:0000256" key="8">
    <source>
        <dbReference type="SAM" id="SignalP"/>
    </source>
</evidence>
<dbReference type="KEGG" id="aup:AsAng_0061080"/>
<evidence type="ECO:0000313" key="10">
    <source>
        <dbReference type="EMBL" id="BDS15324.1"/>
    </source>
</evidence>
<name>A0A916DVN3_9BACT</name>
<dbReference type="Gene3D" id="2.40.170.20">
    <property type="entry name" value="TonB-dependent receptor, beta-barrel domain"/>
    <property type="match status" value="1"/>
</dbReference>
<dbReference type="Pfam" id="PF13715">
    <property type="entry name" value="CarbopepD_reg_2"/>
    <property type="match status" value="1"/>
</dbReference>
<dbReference type="EMBL" id="AP026867">
    <property type="protein sequence ID" value="BDS15324.1"/>
    <property type="molecule type" value="Genomic_DNA"/>
</dbReference>
<evidence type="ECO:0000256" key="4">
    <source>
        <dbReference type="ARBA" id="ARBA00022692"/>
    </source>
</evidence>
<keyword evidence="2 7" id="KW-0813">Transport</keyword>
<reference evidence="10" key="1">
    <citation type="submission" date="2022-09" db="EMBL/GenBank/DDBJ databases">
        <title>Aureispira anguillicida sp. nov., isolated from Leptocephalus of Japanese eel Anguilla japonica.</title>
        <authorList>
            <person name="Yuasa K."/>
            <person name="Mekata T."/>
            <person name="Ikunari K."/>
        </authorList>
    </citation>
    <scope>NUCLEOTIDE SEQUENCE</scope>
    <source>
        <strain evidence="10">EL160426</strain>
    </source>
</reference>
<dbReference type="InterPro" id="IPR008969">
    <property type="entry name" value="CarboxyPept-like_regulatory"/>
</dbReference>
<comment type="subcellular location">
    <subcellularLocation>
        <location evidence="1 7">Cell outer membrane</location>
        <topology evidence="1 7">Multi-pass membrane protein</topology>
    </subcellularLocation>
</comment>
<sequence>MKLYLNGLLILTFLLMSQFTMAQKGGIRGTVFDKTTGDPMIGATVYLEGTEHAAATTIDGDYNISGVPVGEYVLKVMFLGYDSISMELSIGRKMINQNILMEESSSEIDIVQVDAKKTAAQNDVLVSVTRITPKEINRIPAAGGEADFAQYLQVIPGIVSTGDQGGQLYIRGGAPVQNRVLLDGMTLFNAFHSIGFFSVFETDIIRSADVYTGGFSAKYGGRSSAVVDIKTREGNKTRFAGMINVNPFVAKGLFEGPIARLSEDDGSSISFLVTLKHSYLGQTSPMLYSYANEAGTLPYNFTDGHAKISFNLANGSRINVFGFYHSDEVHYPDLAAYDWNAGGGGVDFRIVPGGAQLALNGTIAYSTYGANFNELGNLAKVRNSNVGSFNGNLNVSYYLPKSRVINFGVEINSLTTSFEYSTGSNTAVTQGNKDAPQTNIEAAIFAHFQGRFGTVVIEPSIRMQAYASLGEVAVEPRLGLKWNITDYLRFKAAGGLYSQNLISSVDERDVVNLFVGFLGAPDDGVYRLSVNDNGDRTYTKTKSRLQTSIHAIAGFEVDITKYVTLNVEPYYKFFPQIVSLNRNRAASDVGKNFLAETGHAYGVDFSATFEKDQLYLYTAYSLGYVTRDDGVQTFFAHFDRRHNVNFVGSYKFRIGKIKPASEDDKIKKRTEYPFEIGVRWNLGTGFPFTRTQGFYANQTFSGGISTNYLTDNTNPNTTLGVIYEDEINQGRLPVYHRLDFSIKYTIDLVKHMKLTLGASVTNLYNRENIFYFDRIEYKRINQLPIMPALNVNLKF</sequence>
<keyword evidence="11" id="KW-1185">Reference proteome</keyword>
<evidence type="ECO:0000256" key="2">
    <source>
        <dbReference type="ARBA" id="ARBA00022448"/>
    </source>
</evidence>
<evidence type="ECO:0000256" key="6">
    <source>
        <dbReference type="ARBA" id="ARBA00023237"/>
    </source>
</evidence>
<proteinExistence type="inferred from homology"/>
<dbReference type="InterPro" id="IPR036942">
    <property type="entry name" value="Beta-barrel_TonB_sf"/>
</dbReference>
<dbReference type="GO" id="GO:0009279">
    <property type="term" value="C:cell outer membrane"/>
    <property type="evidence" value="ECO:0007669"/>
    <property type="project" value="UniProtKB-SubCell"/>
</dbReference>
<feature type="domain" description="TonB-dependent receptor plug" evidence="9">
    <location>
        <begin position="121"/>
        <end position="225"/>
    </location>
</feature>
<evidence type="ECO:0000256" key="1">
    <source>
        <dbReference type="ARBA" id="ARBA00004571"/>
    </source>
</evidence>
<evidence type="ECO:0000256" key="5">
    <source>
        <dbReference type="ARBA" id="ARBA00023136"/>
    </source>
</evidence>
<gene>
    <name evidence="10" type="ORF">AsAng_0061080</name>
</gene>
<dbReference type="SUPFAM" id="SSF56935">
    <property type="entry name" value="Porins"/>
    <property type="match status" value="1"/>
</dbReference>
<keyword evidence="6 7" id="KW-0998">Cell outer membrane</keyword>
<dbReference type="AlphaFoldDB" id="A0A916DVN3"/>